<feature type="compositionally biased region" description="Acidic residues" evidence="1">
    <location>
        <begin position="513"/>
        <end position="523"/>
    </location>
</feature>
<evidence type="ECO:0000313" key="4">
    <source>
        <dbReference type="Proteomes" id="UP000027195"/>
    </source>
</evidence>
<dbReference type="Proteomes" id="UP000027195">
    <property type="component" value="Unassembled WGS sequence"/>
</dbReference>
<feature type="region of interest" description="Disordered" evidence="1">
    <location>
        <begin position="500"/>
        <end position="523"/>
    </location>
</feature>
<evidence type="ECO:0000256" key="1">
    <source>
        <dbReference type="SAM" id="MobiDB-lite"/>
    </source>
</evidence>
<protein>
    <recommendedName>
        <fullName evidence="2">F-box domain-containing protein</fullName>
    </recommendedName>
</protein>
<evidence type="ECO:0000313" key="3">
    <source>
        <dbReference type="EMBL" id="KDQ07101.1"/>
    </source>
</evidence>
<dbReference type="OrthoDB" id="2322499at2759"/>
<dbReference type="EMBL" id="KL198115">
    <property type="protein sequence ID" value="KDQ07101.1"/>
    <property type="molecule type" value="Genomic_DNA"/>
</dbReference>
<feature type="domain" description="F-box" evidence="2">
    <location>
        <begin position="37"/>
        <end position="86"/>
    </location>
</feature>
<dbReference type="PROSITE" id="PS50181">
    <property type="entry name" value="FBOX"/>
    <property type="match status" value="1"/>
</dbReference>
<feature type="region of interest" description="Disordered" evidence="1">
    <location>
        <begin position="417"/>
        <end position="481"/>
    </location>
</feature>
<reference evidence="4" key="1">
    <citation type="journal article" date="2014" name="Proc. Natl. Acad. Sci. U.S.A.">
        <title>Extensive sampling of basidiomycete genomes demonstrates inadequacy of the white-rot/brown-rot paradigm for wood decay fungi.</title>
        <authorList>
            <person name="Riley R."/>
            <person name="Salamov A.A."/>
            <person name="Brown D.W."/>
            <person name="Nagy L.G."/>
            <person name="Floudas D."/>
            <person name="Held B.W."/>
            <person name="Levasseur A."/>
            <person name="Lombard V."/>
            <person name="Morin E."/>
            <person name="Otillar R."/>
            <person name="Lindquist E.A."/>
            <person name="Sun H."/>
            <person name="LaButti K.M."/>
            <person name="Schmutz J."/>
            <person name="Jabbour D."/>
            <person name="Luo H."/>
            <person name="Baker S.E."/>
            <person name="Pisabarro A.G."/>
            <person name="Walton J.D."/>
            <person name="Blanchette R.A."/>
            <person name="Henrissat B."/>
            <person name="Martin F."/>
            <person name="Cullen D."/>
            <person name="Hibbett D.S."/>
            <person name="Grigoriev I.V."/>
        </authorList>
    </citation>
    <scope>NUCLEOTIDE SEQUENCE [LARGE SCALE GENOMIC DNA]</scope>
    <source>
        <strain evidence="4">FD-172 SS1</strain>
    </source>
</reference>
<dbReference type="InParanoid" id="A0A067M681"/>
<proteinExistence type="predicted"/>
<accession>A0A067M681</accession>
<keyword evidence="4" id="KW-1185">Reference proteome</keyword>
<dbReference type="AlphaFoldDB" id="A0A067M681"/>
<sequence length="679" mass="77862">MASNNENRQTKRARASVQKPGAKGKGKGKLRGNTGKLAGLIEMPLDIFIEVSTHLLPLDLLHLARTSRNIRKLLMSRLSTFAWRRARENVPHLPECPEDLSEPEYASLLYERNCHVCGTPRIQRVIFAFRARLCESCYEENVSMGYALERHFDEYNPFVLELIPRAYPYDFVREMMEDPEMAGFYADSALRCNYYVPDVEWWGNRYHEVQQKQRGERDADTKKRVEAWVEERKAHKASVMAHADALENWKKLTQKDKETADKNTASARVKAIMEKLYAEGWTDADVPECCETWHKLVYQSKPLTPRIWKTLYPKLVPWLEETKHDRLYQLRKTRVRNRKYEIQHYFKKSFGADAELKPAPSLTDIVAFPSVVPFIRRRKIPVTKAMWAAVQAEVRRDTVAHVRGVRKDLVEMMEEAGIFPDEVSEEDSKGEESSPETGEDGPKPPADPLTSSSPSKCSPFIQASLPDDSSGSEDIPPVYDGPAYEDWDYHWKVTDEDDEEYYDSDHSYHATDADDEDEDEDEIDDAHDRVNTELLSRATSVYVCGRCSGRIVWYTMLGEHIDKDSNHYGRSTYWGDEPNKWSVEAQRFSFSKDVHAIARALLQSLEIDERITHDAIAGKKFKCLRCESGEQKSLTWAQLIAHFCKLNAKAKKKSGQETSEPCTHGVDVLGSKLASVEAC</sequence>
<gene>
    <name evidence="3" type="ORF">BOTBODRAFT_149356</name>
</gene>
<evidence type="ECO:0000259" key="2">
    <source>
        <dbReference type="PROSITE" id="PS50181"/>
    </source>
</evidence>
<feature type="region of interest" description="Disordered" evidence="1">
    <location>
        <begin position="1"/>
        <end position="30"/>
    </location>
</feature>
<dbReference type="HOGENOM" id="CLU_404887_0_0_1"/>
<feature type="compositionally biased region" description="Basic and acidic residues" evidence="1">
    <location>
        <begin position="503"/>
        <end position="512"/>
    </location>
</feature>
<dbReference type="InterPro" id="IPR001810">
    <property type="entry name" value="F-box_dom"/>
</dbReference>
<organism evidence="3 4">
    <name type="scientific">Botryobasidium botryosum (strain FD-172 SS1)</name>
    <dbReference type="NCBI Taxonomy" id="930990"/>
    <lineage>
        <taxon>Eukaryota</taxon>
        <taxon>Fungi</taxon>
        <taxon>Dikarya</taxon>
        <taxon>Basidiomycota</taxon>
        <taxon>Agaricomycotina</taxon>
        <taxon>Agaricomycetes</taxon>
        <taxon>Cantharellales</taxon>
        <taxon>Botryobasidiaceae</taxon>
        <taxon>Botryobasidium</taxon>
    </lineage>
</organism>
<name>A0A067M681_BOTB1</name>